<dbReference type="Proteomes" id="UP001165101">
    <property type="component" value="Unassembled WGS sequence"/>
</dbReference>
<evidence type="ECO:0000313" key="1">
    <source>
        <dbReference type="EMBL" id="GME99163.1"/>
    </source>
</evidence>
<reference evidence="1" key="1">
    <citation type="submission" date="2023-04" db="EMBL/GenBank/DDBJ databases">
        <title>Candida boidinii NBRC 1967.</title>
        <authorList>
            <person name="Ichikawa N."/>
            <person name="Sato H."/>
            <person name="Tonouchi N."/>
        </authorList>
    </citation>
    <scope>NUCLEOTIDE SEQUENCE</scope>
    <source>
        <strain evidence="1">NBRC 1967</strain>
    </source>
</reference>
<name>A0ACB5U143_CANBO</name>
<proteinExistence type="predicted"/>
<dbReference type="EMBL" id="BSXV01003855">
    <property type="protein sequence ID" value="GME99163.1"/>
    <property type="molecule type" value="Genomic_DNA"/>
</dbReference>
<organism evidence="1 2">
    <name type="scientific">Candida boidinii</name>
    <name type="common">Yeast</name>
    <dbReference type="NCBI Taxonomy" id="5477"/>
    <lineage>
        <taxon>Eukaryota</taxon>
        <taxon>Fungi</taxon>
        <taxon>Dikarya</taxon>
        <taxon>Ascomycota</taxon>
        <taxon>Saccharomycotina</taxon>
        <taxon>Pichiomycetes</taxon>
        <taxon>Pichiales</taxon>
        <taxon>Pichiaceae</taxon>
        <taxon>Ogataea</taxon>
        <taxon>Ogataea/Candida clade</taxon>
    </lineage>
</organism>
<protein>
    <submittedName>
        <fullName evidence="1">Unnamed protein product</fullName>
    </submittedName>
</protein>
<gene>
    <name evidence="1" type="ORF">Cboi01_000520500</name>
</gene>
<sequence>MTVVPVTVTGIEQLKHGTVVVILPTGSETVTSTSVIGLVPVVMTVVPVTVTGMEHEKHGTVVVIVSIETWDGRGDSFNWFGDRDRNFGNWGSAGGDDSGTGDGDWVGTAETWNSGGDSANWLGNSDFDFGDWGSTGGDDSGTGDGDWDGA</sequence>
<keyword evidence="2" id="KW-1185">Reference proteome</keyword>
<comment type="caution">
    <text evidence="1">The sequence shown here is derived from an EMBL/GenBank/DDBJ whole genome shotgun (WGS) entry which is preliminary data.</text>
</comment>
<evidence type="ECO:0000313" key="2">
    <source>
        <dbReference type="Proteomes" id="UP001165101"/>
    </source>
</evidence>
<accession>A0ACB5U143</accession>